<dbReference type="Pfam" id="PF10186">
    <property type="entry name" value="ATG14"/>
    <property type="match status" value="1"/>
</dbReference>
<evidence type="ECO:0000256" key="3">
    <source>
        <dbReference type="SAM" id="MobiDB-lite"/>
    </source>
</evidence>
<dbReference type="GO" id="GO:0009267">
    <property type="term" value="P:cellular response to starvation"/>
    <property type="evidence" value="ECO:0007669"/>
    <property type="project" value="TreeGrafter"/>
</dbReference>
<feature type="compositionally biased region" description="Gly residues" evidence="3">
    <location>
        <begin position="229"/>
        <end position="239"/>
    </location>
</feature>
<dbReference type="InterPro" id="IPR018791">
    <property type="entry name" value="UV_resistance/autophagy_Atg14"/>
</dbReference>
<feature type="region of interest" description="Disordered" evidence="3">
    <location>
        <begin position="223"/>
        <end position="246"/>
    </location>
</feature>
<protein>
    <submittedName>
        <fullName evidence="4">Beclin 1-associated autophagy-related key regulator</fullName>
    </submittedName>
</protein>
<feature type="compositionally biased region" description="Acidic residues" evidence="3">
    <location>
        <begin position="442"/>
        <end position="455"/>
    </location>
</feature>
<dbReference type="EMBL" id="JAIZAY010000003">
    <property type="protein sequence ID" value="KAJ8045740.1"/>
    <property type="molecule type" value="Genomic_DNA"/>
</dbReference>
<dbReference type="PANTHER" id="PTHR13664">
    <property type="entry name" value="BECLIN 1-ASSOCIATED AUTOPHAGY-RELATED KEY REGULATOR"/>
    <property type="match status" value="1"/>
</dbReference>
<dbReference type="Proteomes" id="UP001152320">
    <property type="component" value="Chromosome 3"/>
</dbReference>
<feature type="compositionally biased region" description="Polar residues" evidence="3">
    <location>
        <begin position="485"/>
        <end position="498"/>
    </location>
</feature>
<dbReference type="GO" id="GO:0035014">
    <property type="term" value="F:phosphatidylinositol 3-kinase regulator activity"/>
    <property type="evidence" value="ECO:0007669"/>
    <property type="project" value="TreeGrafter"/>
</dbReference>
<dbReference type="AlphaFoldDB" id="A0A9Q1CJA9"/>
<dbReference type="GO" id="GO:0005776">
    <property type="term" value="C:autophagosome"/>
    <property type="evidence" value="ECO:0007669"/>
    <property type="project" value="TreeGrafter"/>
</dbReference>
<dbReference type="GO" id="GO:0097629">
    <property type="term" value="C:extrinsic component of omegasome membrane"/>
    <property type="evidence" value="ECO:0007669"/>
    <property type="project" value="TreeGrafter"/>
</dbReference>
<dbReference type="GO" id="GO:0000423">
    <property type="term" value="P:mitophagy"/>
    <property type="evidence" value="ECO:0007669"/>
    <property type="project" value="TreeGrafter"/>
</dbReference>
<feature type="compositionally biased region" description="Low complexity" evidence="3">
    <location>
        <begin position="428"/>
        <end position="441"/>
    </location>
</feature>
<keyword evidence="5" id="KW-1185">Reference proteome</keyword>
<reference evidence="4" key="1">
    <citation type="submission" date="2021-10" db="EMBL/GenBank/DDBJ databases">
        <title>Tropical sea cucumber genome reveals ecological adaptation and Cuvierian tubules defense mechanism.</title>
        <authorList>
            <person name="Chen T."/>
        </authorList>
    </citation>
    <scope>NUCLEOTIDE SEQUENCE</scope>
    <source>
        <strain evidence="4">Nanhai2018</strain>
        <tissue evidence="4">Muscle</tissue>
    </source>
</reference>
<name>A0A9Q1CJA9_HOLLE</name>
<evidence type="ECO:0000313" key="5">
    <source>
        <dbReference type="Proteomes" id="UP001152320"/>
    </source>
</evidence>
<proteinExistence type="predicted"/>
<comment type="caution">
    <text evidence="4">The sequence shown here is derived from an EMBL/GenBank/DDBJ whole genome shotgun (WGS) entry which is preliminary data.</text>
</comment>
<feature type="region of interest" description="Disordered" evidence="3">
    <location>
        <begin position="473"/>
        <end position="498"/>
    </location>
</feature>
<dbReference type="GO" id="GO:0035032">
    <property type="term" value="C:phosphatidylinositol 3-kinase complex, class III"/>
    <property type="evidence" value="ECO:0007669"/>
    <property type="project" value="TreeGrafter"/>
</dbReference>
<dbReference type="GO" id="GO:0043495">
    <property type="term" value="F:protein-membrane adaptor activity"/>
    <property type="evidence" value="ECO:0007669"/>
    <property type="project" value="TreeGrafter"/>
</dbReference>
<feature type="coiled-coil region" evidence="2">
    <location>
        <begin position="135"/>
        <end position="193"/>
    </location>
</feature>
<evidence type="ECO:0000256" key="1">
    <source>
        <dbReference type="ARBA" id="ARBA00023054"/>
    </source>
</evidence>
<organism evidence="4 5">
    <name type="scientific">Holothuria leucospilota</name>
    <name type="common">Black long sea cucumber</name>
    <name type="synonym">Mertensiothuria leucospilota</name>
    <dbReference type="NCBI Taxonomy" id="206669"/>
    <lineage>
        <taxon>Eukaryota</taxon>
        <taxon>Metazoa</taxon>
        <taxon>Echinodermata</taxon>
        <taxon>Eleutherozoa</taxon>
        <taxon>Echinozoa</taxon>
        <taxon>Holothuroidea</taxon>
        <taxon>Aspidochirotacea</taxon>
        <taxon>Aspidochirotida</taxon>
        <taxon>Holothuriidae</taxon>
        <taxon>Holothuria</taxon>
    </lineage>
</organism>
<gene>
    <name evidence="4" type="ORF">HOLleu_08805</name>
</gene>
<evidence type="ECO:0000256" key="2">
    <source>
        <dbReference type="SAM" id="Coils"/>
    </source>
</evidence>
<keyword evidence="1 2" id="KW-0175">Coiled coil</keyword>
<feature type="region of interest" description="Disordered" evidence="3">
    <location>
        <begin position="428"/>
        <end position="455"/>
    </location>
</feature>
<accession>A0A9Q1CJA9</accession>
<dbReference type="OrthoDB" id="16772at2759"/>
<evidence type="ECO:0000313" key="4">
    <source>
        <dbReference type="EMBL" id="KAJ8045740.1"/>
    </source>
</evidence>
<dbReference type="GO" id="GO:0000045">
    <property type="term" value="P:autophagosome assembly"/>
    <property type="evidence" value="ECO:0007669"/>
    <property type="project" value="TreeGrafter"/>
</dbReference>
<dbReference type="GO" id="GO:0016240">
    <property type="term" value="P:autophagosome membrane docking"/>
    <property type="evidence" value="ECO:0007669"/>
    <property type="project" value="TreeGrafter"/>
</dbReference>
<dbReference type="PANTHER" id="PTHR13664:SF0">
    <property type="entry name" value="BECLIN 1-ASSOCIATED AUTOPHAGY-RELATED KEY REGULATOR"/>
    <property type="match status" value="1"/>
</dbReference>
<sequence>MQRGYPIERSKYMCLWKMDFGESNSDDFTRLPLDYSGVTVAVEICPLCHISKGPFTCQKCVVKGNFNYSTFTPENESYAEKLRCYQELKKTHRELQQRLSTKLREVYIAKDDKEKSVTELLERIGLRRQYLAEEKEGVIADNDSLKQLKKRLEEKRKKAKVHHQKMDKITRYIEQLKKNLTVLRSKLEEKEQKLCDLRKKCIHQLTENLFPISFLSRSSYCRSEEGEEAGPGGADGGSLRGSQGSEEDANVVAKLAEARRTSFIRGRWVYADDSQESQYSVVHPSACLPANGEYSAFTAWMVSQEDPYTNLDLHNPGHQTLAAFSYVTQLTNHMASYLGIPLPKRLPFSYFCLKELDLKEFSCAVDKLNVNILYLCCTQGVDPDFLHPRSPLCNLTQLLKCQSSLVGRSLPFEIYVDLFSVEMTPPSSATSLVSSTSNLAETLEEPEVSSSESEMEQEWETVADLDVSLIPSDTTLSTTDGGSQVGSSRTSSNQEEVMAASNMTQAAGSLVSSAATVASALWRVASRQYDNS</sequence>
<dbReference type="GO" id="GO:0097632">
    <property type="term" value="C:extrinsic component of phagophore assembly site membrane"/>
    <property type="evidence" value="ECO:0007669"/>
    <property type="project" value="TreeGrafter"/>
</dbReference>
<feature type="compositionally biased region" description="Low complexity" evidence="3">
    <location>
        <begin position="473"/>
        <end position="482"/>
    </location>
</feature>